<evidence type="ECO:0000256" key="1">
    <source>
        <dbReference type="SAM" id="MobiDB-lite"/>
    </source>
</evidence>
<feature type="region of interest" description="Disordered" evidence="1">
    <location>
        <begin position="142"/>
        <end position="161"/>
    </location>
</feature>
<dbReference type="PANTHER" id="PTHR47763">
    <property type="entry name" value="ALPHA-PROTEIN KINASE VWKA"/>
    <property type="match status" value="1"/>
</dbReference>
<evidence type="ECO:0000313" key="4">
    <source>
        <dbReference type="Proteomes" id="UP000011715"/>
    </source>
</evidence>
<sequence>MAIAASEAEGAKGSGEMPYDLMILTDATASMGTYLESLSKSLPEIIRISALTGCFSRIGVMAYRDYCGGELVEWSKWYLVDGTVVPDQTVSRAQLLDFARSLRPDAGGDWPEAAKTGLAAAYEQMRAEAKTIMLLFADAPPHTEATKGTNREREKRSLKQKDSYGGTGNLFVDWIQAAHLFRTGPKACKVFSIIDSHLNDTLAPFTLLSSRTRGTCLRVPQDKITAAFITELTIATLLAWMGVKKDRVSGGATAAAKATQAVIVTYQHKKNLAEVKGEDDKASMPFMVWRDEREYTDKLKNNMQQTTVPLDQLGEHVHPRPAMEAFSKRYTADPAYRELVVEHLRAIIASDVTAMAVNPVFGSLWRTVCNDRNNPARDELVTAFGVAVDRIPATAADAAAEGSTDPKTRMKAWLEESYDYASEILSLVESVPEEQRFPCLYLDPTLDFQKLAAVDKSDDGEDDARGGLSFTRDELLEIGRSCDYRILRRLGRILTCLSFAQTRDELPAHIASAPQDQVPQIPLVLAREEHGRKLWKVLLHVVLPGTMLSARPAALLAALGIRMGIAPLQEVAEAEMSLWTERWNTMDFPETWNVSCLNLLLDADAEVRRQRRKTATTASSLLKDSDRALFRALVDYKMLEFNMATTLKAEVGWRPDKTRSAMGPFVKCKRCRLPRSVTMMGEKGTCGLCLSKFETDKERDEYMQGCDVPSPDGDEKMSLAWVECGVRTCRAQYVVYNTSKLNVKPKCHYCRAREQLPPALKEKAGAAAAAHLVECRRCLSRIIWPEEYRPAGFEPTKFECPACKHGEMNTIIEVETTAKDLAAENGSAWLLRNDGGKIPAAFGGGSLYKLVSGLKNGTAGFAEQVEVLPGIAGQAREQMESKMAGLSISGSSGVNSQKMPQLAIQGKRVHNTAEAAELGEDVLADDDPWDEDDDDGDY</sequence>
<gene>
    <name evidence="2" type="ORF">MAPG_05115</name>
</gene>
<dbReference type="GO" id="GO:0004674">
    <property type="term" value="F:protein serine/threonine kinase activity"/>
    <property type="evidence" value="ECO:0007669"/>
    <property type="project" value="TreeGrafter"/>
</dbReference>
<proteinExistence type="predicted"/>
<reference evidence="2" key="3">
    <citation type="submission" date="2011-03" db="EMBL/GenBank/DDBJ databases">
        <title>Annotation of Magnaporthe poae ATCC 64411.</title>
        <authorList>
            <person name="Ma L.-J."/>
            <person name="Dead R."/>
            <person name="Young S.K."/>
            <person name="Zeng Q."/>
            <person name="Gargeya S."/>
            <person name="Fitzgerald M."/>
            <person name="Haas B."/>
            <person name="Abouelleil A."/>
            <person name="Alvarado L."/>
            <person name="Arachchi H.M."/>
            <person name="Berlin A."/>
            <person name="Brown A."/>
            <person name="Chapman S.B."/>
            <person name="Chen Z."/>
            <person name="Dunbar C."/>
            <person name="Freedman E."/>
            <person name="Gearin G."/>
            <person name="Gellesch M."/>
            <person name="Goldberg J."/>
            <person name="Griggs A."/>
            <person name="Gujja S."/>
            <person name="Heiman D."/>
            <person name="Howarth C."/>
            <person name="Larson L."/>
            <person name="Lui A."/>
            <person name="MacDonald P.J.P."/>
            <person name="Mehta T."/>
            <person name="Montmayeur A."/>
            <person name="Murphy C."/>
            <person name="Neiman D."/>
            <person name="Pearson M."/>
            <person name="Priest M."/>
            <person name="Roberts A."/>
            <person name="Saif S."/>
            <person name="Shea T."/>
            <person name="Shenoy N."/>
            <person name="Sisk P."/>
            <person name="Stolte C."/>
            <person name="Sykes S."/>
            <person name="Yandava C."/>
            <person name="Wortman J."/>
            <person name="Nusbaum C."/>
            <person name="Birren B."/>
        </authorList>
    </citation>
    <scope>NUCLEOTIDE SEQUENCE</scope>
    <source>
        <strain evidence="2">ATCC 64411</strain>
    </source>
</reference>
<dbReference type="EMBL" id="ADBL01001206">
    <property type="status" value="NOT_ANNOTATED_CDS"/>
    <property type="molecule type" value="Genomic_DNA"/>
</dbReference>
<dbReference type="InterPro" id="IPR036465">
    <property type="entry name" value="vWFA_dom_sf"/>
</dbReference>
<feature type="compositionally biased region" description="Basic and acidic residues" evidence="1">
    <location>
        <begin position="149"/>
        <end position="161"/>
    </location>
</feature>
<name>A0A0C4DYJ3_MAGP6</name>
<evidence type="ECO:0000313" key="2">
    <source>
        <dbReference type="EMBL" id="KLU86096.1"/>
    </source>
</evidence>
<dbReference type="Gene3D" id="3.40.50.410">
    <property type="entry name" value="von Willebrand factor, type A domain"/>
    <property type="match status" value="1"/>
</dbReference>
<evidence type="ECO:0000313" key="3">
    <source>
        <dbReference type="EnsemblFungi" id="MAPG_05115T0"/>
    </source>
</evidence>
<reference evidence="4" key="2">
    <citation type="submission" date="2010-05" db="EMBL/GenBank/DDBJ databases">
        <title>The genome sequence of Magnaporthe poae strain ATCC 64411.</title>
        <authorList>
            <person name="Ma L.-J."/>
            <person name="Dead R."/>
            <person name="Young S."/>
            <person name="Zeng Q."/>
            <person name="Koehrsen M."/>
            <person name="Alvarado L."/>
            <person name="Berlin A."/>
            <person name="Chapman S.B."/>
            <person name="Chen Z."/>
            <person name="Freedman E."/>
            <person name="Gellesch M."/>
            <person name="Goldberg J."/>
            <person name="Griggs A."/>
            <person name="Gujja S."/>
            <person name="Heilman E.R."/>
            <person name="Heiman D."/>
            <person name="Hepburn T."/>
            <person name="Howarth C."/>
            <person name="Jen D."/>
            <person name="Larson L."/>
            <person name="Mehta T."/>
            <person name="Neiman D."/>
            <person name="Pearson M."/>
            <person name="Roberts A."/>
            <person name="Saif S."/>
            <person name="Shea T."/>
            <person name="Shenoy N."/>
            <person name="Sisk P."/>
            <person name="Stolte C."/>
            <person name="Sykes S."/>
            <person name="Walk T."/>
            <person name="White J."/>
            <person name="Yandava C."/>
            <person name="Haas B."/>
            <person name="Nusbaum C."/>
            <person name="Birren B."/>
        </authorList>
    </citation>
    <scope>NUCLEOTIDE SEQUENCE [LARGE SCALE GENOMIC DNA]</scope>
    <source>
        <strain evidence="4">ATCC 64411 / 73-15</strain>
    </source>
</reference>
<reference evidence="3" key="4">
    <citation type="journal article" date="2015" name="G3 (Bethesda)">
        <title>Genome sequences of three phytopathogenic species of the Magnaporthaceae family of fungi.</title>
        <authorList>
            <person name="Okagaki L.H."/>
            <person name="Nunes C.C."/>
            <person name="Sailsbery J."/>
            <person name="Clay B."/>
            <person name="Brown D."/>
            <person name="John T."/>
            <person name="Oh Y."/>
            <person name="Young N."/>
            <person name="Fitzgerald M."/>
            <person name="Haas B.J."/>
            <person name="Zeng Q."/>
            <person name="Young S."/>
            <person name="Adiconis X."/>
            <person name="Fan L."/>
            <person name="Levin J.Z."/>
            <person name="Mitchell T.K."/>
            <person name="Okubara P.A."/>
            <person name="Farman M.L."/>
            <person name="Kohn L.M."/>
            <person name="Birren B."/>
            <person name="Ma L.-J."/>
            <person name="Dean R.A."/>
        </authorList>
    </citation>
    <scope>NUCLEOTIDE SEQUENCE</scope>
    <source>
        <strain evidence="3">ATCC 64411 / 73-15</strain>
    </source>
</reference>
<dbReference type="eggNOG" id="ENOG502RY35">
    <property type="taxonomic scope" value="Eukaryota"/>
</dbReference>
<organism evidence="3 4">
    <name type="scientific">Magnaporthiopsis poae (strain ATCC 64411 / 73-15)</name>
    <name type="common">Kentucky bluegrass fungus</name>
    <name type="synonym">Magnaporthe poae</name>
    <dbReference type="NCBI Taxonomy" id="644358"/>
    <lineage>
        <taxon>Eukaryota</taxon>
        <taxon>Fungi</taxon>
        <taxon>Dikarya</taxon>
        <taxon>Ascomycota</taxon>
        <taxon>Pezizomycotina</taxon>
        <taxon>Sordariomycetes</taxon>
        <taxon>Sordariomycetidae</taxon>
        <taxon>Magnaporthales</taxon>
        <taxon>Magnaporthaceae</taxon>
        <taxon>Magnaporthiopsis</taxon>
    </lineage>
</organism>
<feature type="compositionally biased region" description="Polar residues" evidence="1">
    <location>
        <begin position="888"/>
        <end position="899"/>
    </location>
</feature>
<dbReference type="InterPro" id="IPR052969">
    <property type="entry name" value="Thr-specific_kinase-like"/>
</dbReference>
<reference evidence="3" key="5">
    <citation type="submission" date="2015-06" db="UniProtKB">
        <authorList>
            <consortium name="EnsemblFungi"/>
        </authorList>
    </citation>
    <scope>IDENTIFICATION</scope>
    <source>
        <strain evidence="3">ATCC 64411</strain>
    </source>
</reference>
<keyword evidence="4" id="KW-1185">Reference proteome</keyword>
<reference evidence="2" key="1">
    <citation type="submission" date="2010-05" db="EMBL/GenBank/DDBJ databases">
        <title>The Genome Sequence of Magnaporthe poae strain ATCC 64411.</title>
        <authorList>
            <consortium name="The Broad Institute Genome Sequencing Platform"/>
            <consortium name="Broad Institute Genome Sequencing Center for Infectious Disease"/>
            <person name="Ma L.-J."/>
            <person name="Dead R."/>
            <person name="Young S."/>
            <person name="Zeng Q."/>
            <person name="Koehrsen M."/>
            <person name="Alvarado L."/>
            <person name="Berlin A."/>
            <person name="Chapman S.B."/>
            <person name="Chen Z."/>
            <person name="Freedman E."/>
            <person name="Gellesch M."/>
            <person name="Goldberg J."/>
            <person name="Griggs A."/>
            <person name="Gujja S."/>
            <person name="Heilman E.R."/>
            <person name="Heiman D."/>
            <person name="Hepburn T."/>
            <person name="Howarth C."/>
            <person name="Jen D."/>
            <person name="Larson L."/>
            <person name="Mehta T."/>
            <person name="Neiman D."/>
            <person name="Pearson M."/>
            <person name="Roberts A."/>
            <person name="Saif S."/>
            <person name="Shea T."/>
            <person name="Shenoy N."/>
            <person name="Sisk P."/>
            <person name="Stolte C."/>
            <person name="Sykes S."/>
            <person name="Walk T."/>
            <person name="White J."/>
            <person name="Yandava C."/>
            <person name="Haas B."/>
            <person name="Nusbaum C."/>
            <person name="Birren B."/>
        </authorList>
    </citation>
    <scope>NUCLEOTIDE SEQUENCE</scope>
    <source>
        <strain evidence="2">ATCC 64411</strain>
    </source>
</reference>
<dbReference type="Proteomes" id="UP000011715">
    <property type="component" value="Unassembled WGS sequence"/>
</dbReference>
<dbReference type="OrthoDB" id="1431934at2759"/>
<protein>
    <recommendedName>
        <fullName evidence="5">VWFA domain-containing protein</fullName>
    </recommendedName>
</protein>
<dbReference type="EMBL" id="GL876969">
    <property type="protein sequence ID" value="KLU86096.1"/>
    <property type="molecule type" value="Genomic_DNA"/>
</dbReference>
<dbReference type="GO" id="GO:0005737">
    <property type="term" value="C:cytoplasm"/>
    <property type="evidence" value="ECO:0007669"/>
    <property type="project" value="TreeGrafter"/>
</dbReference>
<dbReference type="VEuPathDB" id="FungiDB:MAPG_05115"/>
<dbReference type="EnsemblFungi" id="MAPG_05115T0">
    <property type="protein sequence ID" value="MAPG_05115T0"/>
    <property type="gene ID" value="MAPG_05115"/>
</dbReference>
<feature type="region of interest" description="Disordered" evidence="1">
    <location>
        <begin position="882"/>
        <end position="938"/>
    </location>
</feature>
<evidence type="ECO:0008006" key="5">
    <source>
        <dbReference type="Google" id="ProtNLM"/>
    </source>
</evidence>
<dbReference type="EMBL" id="ADBL01001207">
    <property type="status" value="NOT_ANNOTATED_CDS"/>
    <property type="molecule type" value="Genomic_DNA"/>
</dbReference>
<dbReference type="OMA" id="LAYRDYC"/>
<dbReference type="STRING" id="644358.A0A0C4DYJ3"/>
<dbReference type="SUPFAM" id="SSF53300">
    <property type="entry name" value="vWA-like"/>
    <property type="match status" value="1"/>
</dbReference>
<accession>A0A0C4DYJ3</accession>
<dbReference type="AlphaFoldDB" id="A0A0C4DYJ3"/>
<dbReference type="PANTHER" id="PTHR47763:SF1">
    <property type="entry name" value="DUF659 DOMAIN-CONTAINING PROTEIN"/>
    <property type="match status" value="1"/>
</dbReference>
<feature type="compositionally biased region" description="Acidic residues" evidence="1">
    <location>
        <begin position="917"/>
        <end position="938"/>
    </location>
</feature>